<evidence type="ECO:0000256" key="4">
    <source>
        <dbReference type="ARBA" id="ARBA00023136"/>
    </source>
</evidence>
<feature type="transmembrane region" description="Helical" evidence="5">
    <location>
        <begin position="141"/>
        <end position="161"/>
    </location>
</feature>
<dbReference type="EMBL" id="LNFO01004664">
    <property type="protein sequence ID" value="KUF79934.1"/>
    <property type="molecule type" value="Genomic_DNA"/>
</dbReference>
<keyword evidence="4 5" id="KW-0472">Membrane</keyword>
<evidence type="ECO:0000256" key="3">
    <source>
        <dbReference type="ARBA" id="ARBA00022989"/>
    </source>
</evidence>
<organism evidence="6 7">
    <name type="scientific">Phytophthora nicotianae</name>
    <name type="common">Potato buckeye rot agent</name>
    <name type="synonym">Phytophthora parasitica</name>
    <dbReference type="NCBI Taxonomy" id="4792"/>
    <lineage>
        <taxon>Eukaryota</taxon>
        <taxon>Sar</taxon>
        <taxon>Stramenopiles</taxon>
        <taxon>Oomycota</taxon>
        <taxon>Peronosporomycetes</taxon>
        <taxon>Peronosporales</taxon>
        <taxon>Peronosporaceae</taxon>
        <taxon>Phytophthora</taxon>
    </lineage>
</organism>
<evidence type="ECO:0000256" key="5">
    <source>
        <dbReference type="SAM" id="Phobius"/>
    </source>
</evidence>
<feature type="transmembrane region" description="Helical" evidence="5">
    <location>
        <begin position="37"/>
        <end position="57"/>
    </location>
</feature>
<proteinExistence type="predicted"/>
<comment type="subcellular location">
    <subcellularLocation>
        <location evidence="1">Membrane</location>
        <topology evidence="1">Multi-pass membrane protein</topology>
    </subcellularLocation>
</comment>
<comment type="caution">
    <text evidence="6">The sequence shown here is derived from an EMBL/GenBank/DDBJ whole genome shotgun (WGS) entry which is preliminary data.</text>
</comment>
<evidence type="ECO:0000256" key="1">
    <source>
        <dbReference type="ARBA" id="ARBA00004141"/>
    </source>
</evidence>
<evidence type="ECO:0000313" key="6">
    <source>
        <dbReference type="EMBL" id="KUF79934.1"/>
    </source>
</evidence>
<keyword evidence="2 5" id="KW-0812">Transmembrane</keyword>
<dbReference type="GO" id="GO:0016020">
    <property type="term" value="C:membrane"/>
    <property type="evidence" value="ECO:0007669"/>
    <property type="project" value="UniProtKB-SubCell"/>
</dbReference>
<name>A0A0W8C778_PHYNI</name>
<dbReference type="InterPro" id="IPR006603">
    <property type="entry name" value="PQ-loop_rpt"/>
</dbReference>
<evidence type="ECO:0000313" key="7">
    <source>
        <dbReference type="Proteomes" id="UP000052943"/>
    </source>
</evidence>
<protein>
    <submittedName>
        <fullName evidence="6">Uncharacterized protein</fullName>
    </submittedName>
</protein>
<sequence length="265" mass="29284">MGEAFQILGFLGSLLLAASLVPQAMKLYRTKSARDISLSYQISYVLGLAMIVVYGFGRWLWPVYIPATIELCAAIVVFSMKLYYDWQEQKQDGDKIAGTSPERNVGAIVEGVLCSSLLKFQQCRTLRYSAMTNMETFYDTLGLVGSFLVSAALVPQIVKVFRSKSAKDISKAFQSVFVVGIACITVYGMGEGLWPIWIPSTLELFGGIVLLVMKHYYDWCDTKRVEKEQEETLAAVAIEEAVLTPSTAAYAASRTPRSAKSNTCN</sequence>
<dbReference type="InterPro" id="IPR051415">
    <property type="entry name" value="LAAT-1"/>
</dbReference>
<reference evidence="6 7" key="1">
    <citation type="submission" date="2015-11" db="EMBL/GenBank/DDBJ databases">
        <title>Genomes and virulence difference between two physiological races of Phytophthora nicotianae.</title>
        <authorList>
            <person name="Liu H."/>
            <person name="Ma X."/>
            <person name="Yu H."/>
            <person name="Fang D."/>
            <person name="Li Y."/>
            <person name="Wang X."/>
            <person name="Wang W."/>
            <person name="Dong Y."/>
            <person name="Xiao B."/>
        </authorList>
    </citation>
    <scope>NUCLEOTIDE SEQUENCE [LARGE SCALE GENOMIC DNA]</scope>
    <source>
        <strain evidence="7">race 0</strain>
    </source>
</reference>
<dbReference type="OrthoDB" id="8048523at2759"/>
<dbReference type="PANTHER" id="PTHR16201">
    <property type="entry name" value="SEVEN TRANSMEMBRANE PROTEIN 1-RELATED"/>
    <property type="match status" value="1"/>
</dbReference>
<dbReference type="Proteomes" id="UP000052943">
    <property type="component" value="Unassembled WGS sequence"/>
</dbReference>
<evidence type="ECO:0000256" key="2">
    <source>
        <dbReference type="ARBA" id="ARBA00022692"/>
    </source>
</evidence>
<feature type="transmembrane region" description="Helical" evidence="5">
    <location>
        <begin position="6"/>
        <end position="25"/>
    </location>
</feature>
<dbReference type="Gene3D" id="1.20.1280.290">
    <property type="match status" value="2"/>
</dbReference>
<keyword evidence="3 5" id="KW-1133">Transmembrane helix</keyword>
<dbReference type="Pfam" id="PF04193">
    <property type="entry name" value="PQ-loop"/>
    <property type="match status" value="2"/>
</dbReference>
<dbReference type="AlphaFoldDB" id="A0A0W8C778"/>
<accession>A0A0W8C778</accession>
<gene>
    <name evidence="6" type="ORF">AM587_10014053</name>
</gene>
<feature type="transmembrane region" description="Helical" evidence="5">
    <location>
        <begin position="173"/>
        <end position="190"/>
    </location>
</feature>
<dbReference type="PANTHER" id="PTHR16201:SF34">
    <property type="entry name" value="LYSOSOMAL AMINO ACID TRANSPORTER 1"/>
    <property type="match status" value="1"/>
</dbReference>
<dbReference type="GO" id="GO:0015174">
    <property type="term" value="F:basic amino acid transmembrane transporter activity"/>
    <property type="evidence" value="ECO:0007669"/>
    <property type="project" value="TreeGrafter"/>
</dbReference>
<dbReference type="SMART" id="SM00679">
    <property type="entry name" value="CTNS"/>
    <property type="match status" value="2"/>
</dbReference>